<feature type="transmembrane region" description="Helical" evidence="8">
    <location>
        <begin position="36"/>
        <end position="61"/>
    </location>
</feature>
<dbReference type="OrthoDB" id="2840438at2"/>
<dbReference type="Pfam" id="PF03845">
    <property type="entry name" value="Spore_permease"/>
    <property type="match status" value="1"/>
</dbReference>
<keyword evidence="6 8" id="KW-1133">Transmembrane helix</keyword>
<evidence type="ECO:0000256" key="3">
    <source>
        <dbReference type="ARBA" id="ARBA00022448"/>
    </source>
</evidence>
<feature type="transmembrane region" description="Helical" evidence="8">
    <location>
        <begin position="112"/>
        <end position="130"/>
    </location>
</feature>
<dbReference type="NCBIfam" id="TIGR00912">
    <property type="entry name" value="2A0309"/>
    <property type="match status" value="1"/>
</dbReference>
<proteinExistence type="inferred from homology"/>
<comment type="caution">
    <text evidence="9">The sequence shown here is derived from an EMBL/GenBank/DDBJ whole genome shotgun (WGS) entry which is preliminary data.</text>
</comment>
<dbReference type="PANTHER" id="PTHR34975">
    <property type="entry name" value="SPORE GERMINATION PROTEIN A2"/>
    <property type="match status" value="1"/>
</dbReference>
<keyword evidence="3" id="KW-0813">Transport</keyword>
<evidence type="ECO:0000313" key="9">
    <source>
        <dbReference type="EMBL" id="RUT35673.1"/>
    </source>
</evidence>
<keyword evidence="5 8" id="KW-0812">Transmembrane</keyword>
<feature type="transmembrane region" description="Helical" evidence="8">
    <location>
        <begin position="12"/>
        <end position="30"/>
    </location>
</feature>
<feature type="transmembrane region" description="Helical" evidence="8">
    <location>
        <begin position="181"/>
        <end position="206"/>
    </location>
</feature>
<evidence type="ECO:0000256" key="6">
    <source>
        <dbReference type="ARBA" id="ARBA00022989"/>
    </source>
</evidence>
<evidence type="ECO:0000313" key="10">
    <source>
        <dbReference type="Proteomes" id="UP000272464"/>
    </source>
</evidence>
<evidence type="ECO:0000256" key="5">
    <source>
        <dbReference type="ARBA" id="ARBA00022692"/>
    </source>
</evidence>
<name>A0A3S1BBK9_9BACL</name>
<evidence type="ECO:0000256" key="1">
    <source>
        <dbReference type="ARBA" id="ARBA00004141"/>
    </source>
</evidence>
<evidence type="ECO:0000256" key="4">
    <source>
        <dbReference type="ARBA" id="ARBA00022544"/>
    </source>
</evidence>
<sequence>MNKYSVRVSGLAITLSLFEIGSTTLFLLGGKAKQDAWISMSIGAISGLILLLLYLVIYNLDAKHDLFELYRKYFGKILGSVLALVFVAYFTYEASRNLRDLGELTAMTLLNKTPLFLILLIAITVVGNTVRYGPMVLFIMCTILMPIMVIGYGLLVLFISVTGIAHLDYFLPVLENGMGPVWSAAIPELVSFPFGQTLLFLVFFCLVPKSKHLNKTILVAYCISAVVLIILNQLEILVLGPDLAGISTYPLLQVVQVIQVTKVLERTDALFTLILYLGLGVKIASFYLGAVIGLYRITSIKINIWVIPLGITILMLSLLSKTYTEFIWVGLHFTVNKVFPIFQIALPFLLLCVMLLRKKKRKEG</sequence>
<feature type="transmembrane region" description="Helical" evidence="8">
    <location>
        <begin position="273"/>
        <end position="295"/>
    </location>
</feature>
<keyword evidence="4" id="KW-0309">Germination</keyword>
<protein>
    <submittedName>
        <fullName evidence="9">Spore gernimation protein</fullName>
    </submittedName>
</protein>
<organism evidence="9 10">
    <name type="scientific">Paenibacillus zeisoli</name>
    <dbReference type="NCBI Taxonomy" id="2496267"/>
    <lineage>
        <taxon>Bacteria</taxon>
        <taxon>Bacillati</taxon>
        <taxon>Bacillota</taxon>
        <taxon>Bacilli</taxon>
        <taxon>Bacillales</taxon>
        <taxon>Paenibacillaceae</taxon>
        <taxon>Paenibacillus</taxon>
    </lineage>
</organism>
<feature type="transmembrane region" description="Helical" evidence="8">
    <location>
        <begin position="137"/>
        <end position="161"/>
    </location>
</feature>
<reference evidence="9 10" key="1">
    <citation type="submission" date="2018-12" db="EMBL/GenBank/DDBJ databases">
        <authorList>
            <person name="Sun L."/>
            <person name="Chen Z."/>
        </authorList>
    </citation>
    <scope>NUCLEOTIDE SEQUENCE [LARGE SCALE GENOMIC DNA]</scope>
    <source>
        <strain evidence="9 10">3-5-3</strain>
    </source>
</reference>
<dbReference type="AlphaFoldDB" id="A0A3S1BBK9"/>
<evidence type="ECO:0000256" key="7">
    <source>
        <dbReference type="ARBA" id="ARBA00023136"/>
    </source>
</evidence>
<evidence type="ECO:0000256" key="8">
    <source>
        <dbReference type="SAM" id="Phobius"/>
    </source>
</evidence>
<keyword evidence="10" id="KW-1185">Reference proteome</keyword>
<feature type="transmembrane region" description="Helical" evidence="8">
    <location>
        <begin position="302"/>
        <end position="319"/>
    </location>
</feature>
<feature type="transmembrane region" description="Helical" evidence="8">
    <location>
        <begin position="73"/>
        <end position="92"/>
    </location>
</feature>
<gene>
    <name evidence="9" type="ORF">EJP77_01235</name>
</gene>
<dbReference type="EMBL" id="RZNX01000001">
    <property type="protein sequence ID" value="RUT35673.1"/>
    <property type="molecule type" value="Genomic_DNA"/>
</dbReference>
<feature type="transmembrane region" description="Helical" evidence="8">
    <location>
        <begin position="218"/>
        <end position="240"/>
    </location>
</feature>
<comment type="similarity">
    <text evidence="2">Belongs to the amino acid-polyamine-organocation (APC) superfamily. Spore germination protein (SGP) (TC 2.A.3.9) family.</text>
</comment>
<comment type="subcellular location">
    <subcellularLocation>
        <location evidence="1">Membrane</location>
        <topology evidence="1">Multi-pass membrane protein</topology>
    </subcellularLocation>
</comment>
<dbReference type="InterPro" id="IPR004761">
    <property type="entry name" value="Spore_GerAB"/>
</dbReference>
<evidence type="ECO:0000256" key="2">
    <source>
        <dbReference type="ARBA" id="ARBA00007998"/>
    </source>
</evidence>
<keyword evidence="7 8" id="KW-0472">Membrane</keyword>
<dbReference type="Proteomes" id="UP000272464">
    <property type="component" value="Unassembled WGS sequence"/>
</dbReference>
<feature type="transmembrane region" description="Helical" evidence="8">
    <location>
        <begin position="339"/>
        <end position="356"/>
    </location>
</feature>
<dbReference type="PANTHER" id="PTHR34975:SF2">
    <property type="entry name" value="SPORE GERMINATION PROTEIN A2"/>
    <property type="match status" value="1"/>
</dbReference>
<dbReference type="RefSeq" id="WP_127197373.1">
    <property type="nucleotide sequence ID" value="NZ_RZNX01000001.1"/>
</dbReference>
<accession>A0A3S1BBK9</accession>
<dbReference type="GO" id="GO:0009847">
    <property type="term" value="P:spore germination"/>
    <property type="evidence" value="ECO:0007669"/>
    <property type="project" value="InterPro"/>
</dbReference>
<dbReference type="GO" id="GO:0016020">
    <property type="term" value="C:membrane"/>
    <property type="evidence" value="ECO:0007669"/>
    <property type="project" value="UniProtKB-SubCell"/>
</dbReference>